<name>A0ABQ5U5V2_9PROT</name>
<sequence length="89" mass="10306">MSRNTDKKYWLDQPGATDKVFRVVVLLAILAAIPDILALFDFVYHKHTSTDMEDIPVFYGLYAMISFLALLVVAKTVRPFLTRKEDYYD</sequence>
<comment type="caution">
    <text evidence="2">The sequence shown here is derived from an EMBL/GenBank/DDBJ whole genome shotgun (WGS) entry which is preliminary data.</text>
</comment>
<reference evidence="2" key="1">
    <citation type="journal article" date="2014" name="Int. J. Syst. Evol. Microbiol.">
        <title>Complete genome of a new Firmicutes species belonging to the dominant human colonic microbiota ('Ruminococcus bicirculans') reveals two chromosomes and a selective capacity to utilize plant glucans.</title>
        <authorList>
            <consortium name="NISC Comparative Sequencing Program"/>
            <person name="Wegmann U."/>
            <person name="Louis P."/>
            <person name="Goesmann A."/>
            <person name="Henrissat B."/>
            <person name="Duncan S.H."/>
            <person name="Flint H.J."/>
        </authorList>
    </citation>
    <scope>NUCLEOTIDE SEQUENCE</scope>
    <source>
        <strain evidence="2">NBRC 103408</strain>
    </source>
</reference>
<accession>A0ABQ5U5V2</accession>
<keyword evidence="3" id="KW-1185">Reference proteome</keyword>
<evidence type="ECO:0000256" key="1">
    <source>
        <dbReference type="SAM" id="Phobius"/>
    </source>
</evidence>
<dbReference type="EMBL" id="BSNF01000008">
    <property type="protein sequence ID" value="GLQ07093.1"/>
    <property type="molecule type" value="Genomic_DNA"/>
</dbReference>
<organism evidence="2 3">
    <name type="scientific">Sneathiella chinensis</name>
    <dbReference type="NCBI Taxonomy" id="349750"/>
    <lineage>
        <taxon>Bacteria</taxon>
        <taxon>Pseudomonadati</taxon>
        <taxon>Pseudomonadota</taxon>
        <taxon>Alphaproteobacteria</taxon>
        <taxon>Sneathiellales</taxon>
        <taxon>Sneathiellaceae</taxon>
        <taxon>Sneathiella</taxon>
    </lineage>
</organism>
<evidence type="ECO:0000313" key="2">
    <source>
        <dbReference type="EMBL" id="GLQ07093.1"/>
    </source>
</evidence>
<evidence type="ECO:0000313" key="3">
    <source>
        <dbReference type="Proteomes" id="UP001161409"/>
    </source>
</evidence>
<gene>
    <name evidence="2" type="ORF">GCM10007924_23140</name>
</gene>
<proteinExistence type="predicted"/>
<keyword evidence="1" id="KW-0472">Membrane</keyword>
<keyword evidence="1" id="KW-0812">Transmembrane</keyword>
<feature type="transmembrane region" description="Helical" evidence="1">
    <location>
        <begin position="20"/>
        <end position="44"/>
    </location>
</feature>
<dbReference type="RefSeq" id="WP_169561166.1">
    <property type="nucleotide sequence ID" value="NZ_BSNF01000008.1"/>
</dbReference>
<evidence type="ECO:0008006" key="4">
    <source>
        <dbReference type="Google" id="ProtNLM"/>
    </source>
</evidence>
<reference evidence="2" key="2">
    <citation type="submission" date="2023-01" db="EMBL/GenBank/DDBJ databases">
        <title>Draft genome sequence of Sneathiella chinensis strain NBRC 103408.</title>
        <authorList>
            <person name="Sun Q."/>
            <person name="Mori K."/>
        </authorList>
    </citation>
    <scope>NUCLEOTIDE SEQUENCE</scope>
    <source>
        <strain evidence="2">NBRC 103408</strain>
    </source>
</reference>
<protein>
    <recommendedName>
        <fullName evidence="4">Holin</fullName>
    </recommendedName>
</protein>
<keyword evidence="1" id="KW-1133">Transmembrane helix</keyword>
<feature type="transmembrane region" description="Helical" evidence="1">
    <location>
        <begin position="56"/>
        <end position="74"/>
    </location>
</feature>
<dbReference type="Proteomes" id="UP001161409">
    <property type="component" value="Unassembled WGS sequence"/>
</dbReference>